<organism evidence="2 3">
    <name type="scientific">Pelagomonas calceolata</name>
    <dbReference type="NCBI Taxonomy" id="35677"/>
    <lineage>
        <taxon>Eukaryota</taxon>
        <taxon>Sar</taxon>
        <taxon>Stramenopiles</taxon>
        <taxon>Ochrophyta</taxon>
        <taxon>Pelagophyceae</taxon>
        <taxon>Pelagomonadales</taxon>
        <taxon>Pelagomonadaceae</taxon>
        <taxon>Pelagomonas</taxon>
    </lineage>
</organism>
<dbReference type="PANTHER" id="PTHR11102">
    <property type="entry name" value="SEL-1-LIKE PROTEIN"/>
    <property type="match status" value="1"/>
</dbReference>
<gene>
    <name evidence="2" type="ORF">PECAL_2P26100</name>
</gene>
<dbReference type="InterPro" id="IPR006597">
    <property type="entry name" value="Sel1-like"/>
</dbReference>
<dbReference type="SMART" id="SM00671">
    <property type="entry name" value="SEL1"/>
    <property type="match status" value="2"/>
</dbReference>
<name>A0A8J2WV23_9STRA</name>
<evidence type="ECO:0000313" key="3">
    <source>
        <dbReference type="Proteomes" id="UP000789595"/>
    </source>
</evidence>
<dbReference type="AlphaFoldDB" id="A0A8J2WV23"/>
<dbReference type="Proteomes" id="UP000789595">
    <property type="component" value="Unassembled WGS sequence"/>
</dbReference>
<comment type="caution">
    <text evidence="2">The sequence shown here is derived from an EMBL/GenBank/DDBJ whole genome shotgun (WGS) entry which is preliminary data.</text>
</comment>
<dbReference type="Gene3D" id="1.25.40.10">
    <property type="entry name" value="Tetratricopeptide repeat domain"/>
    <property type="match status" value="1"/>
</dbReference>
<evidence type="ECO:0000313" key="2">
    <source>
        <dbReference type="EMBL" id="CAH0369487.1"/>
    </source>
</evidence>
<dbReference type="InterPro" id="IPR050767">
    <property type="entry name" value="Sel1_AlgK"/>
</dbReference>
<protein>
    <submittedName>
        <fullName evidence="2">Uncharacterized protein</fullName>
    </submittedName>
</protein>
<keyword evidence="3" id="KW-1185">Reference proteome</keyword>
<dbReference type="OrthoDB" id="2384430at2759"/>
<sequence length="328" mass="34708">TLGCSVCGLPLKASGSNQNAHTALRVSNWSRAAAYESWKPSLCRLLTHCKRPSSVCCQREQYASPGAGKMLIARTASRAASACRSRAALAASARRGRAALTARHLSDAAAKQHERALEALDAGAPPEAVVPLFEAAAAEGHAEATFFVGLAKAGLLEPDDGTVGGSPPEVDLEGAAEAYAKAAELGCAPAAFNYAHALRRGDGVPRDEKRAYDYYQQASDLGDARAAFQLGLAADPLHGDVRRPGGVKDGDAAVAHYRQAMDAGHFKAAVNLGILHWEPQSLALLKMPEEDRRAIAIECWELAADAGVPEARDCLKQARDVWDVKYTD</sequence>
<reference evidence="2" key="1">
    <citation type="submission" date="2021-11" db="EMBL/GenBank/DDBJ databases">
        <authorList>
            <consortium name="Genoscope - CEA"/>
            <person name="William W."/>
        </authorList>
    </citation>
    <scope>NUCLEOTIDE SEQUENCE</scope>
</reference>
<dbReference type="SUPFAM" id="SSF81901">
    <property type="entry name" value="HCP-like"/>
    <property type="match status" value="1"/>
</dbReference>
<dbReference type="Pfam" id="PF08238">
    <property type="entry name" value="Sel1"/>
    <property type="match status" value="3"/>
</dbReference>
<feature type="non-terminal residue" evidence="2">
    <location>
        <position position="1"/>
    </location>
</feature>
<dbReference type="PANTHER" id="PTHR11102:SF160">
    <property type="entry name" value="ERAD-ASSOCIATED E3 UBIQUITIN-PROTEIN LIGASE COMPONENT HRD3"/>
    <property type="match status" value="1"/>
</dbReference>
<accession>A0A8J2WV23</accession>
<evidence type="ECO:0000256" key="1">
    <source>
        <dbReference type="ARBA" id="ARBA00038101"/>
    </source>
</evidence>
<dbReference type="EMBL" id="CAKKNE010000002">
    <property type="protein sequence ID" value="CAH0369487.1"/>
    <property type="molecule type" value="Genomic_DNA"/>
</dbReference>
<comment type="similarity">
    <text evidence="1">Belongs to the sel-1 family.</text>
</comment>
<proteinExistence type="inferred from homology"/>
<dbReference type="InterPro" id="IPR011990">
    <property type="entry name" value="TPR-like_helical_dom_sf"/>
</dbReference>